<evidence type="ECO:0000256" key="4">
    <source>
        <dbReference type="ARBA" id="ARBA00022840"/>
    </source>
</evidence>
<evidence type="ECO:0000256" key="1">
    <source>
        <dbReference type="ARBA" id="ARBA00005417"/>
    </source>
</evidence>
<sequence>MTDVKIEAENLKTHFAVDDDLLSRLLSRGEGKKVKAVDGVSLQIHEGESFGLAGESGCGKTTLGKTLLRLQEPAAGKIYFDGEDITEKSNNELYSFRQNAQIIHQDPYTSLNPQFKVKEWVQEPLKVHNVGSKPEQLDKVRKTLEQVGLRPAGAYMNEYPSELSGGERQRVGIARAIVLDPSFIVSDEPVSMLDVSIRAGIIELLQDLKEDIGLSALYISHDLSLLKHICDRIGIMYLGKLVEVGPANQIINDPKHPYTKALVSSTPIIDPDTERDPVELTGEVPDPINLPPGCRFAPRCPEVMDECTQDEPPMYDTGEGRETRCILYDEEIETPQQL</sequence>
<evidence type="ECO:0000313" key="7">
    <source>
        <dbReference type="Proteomes" id="UP001321047"/>
    </source>
</evidence>
<dbReference type="InterPro" id="IPR017871">
    <property type="entry name" value="ABC_transporter-like_CS"/>
</dbReference>
<dbReference type="SUPFAM" id="SSF52540">
    <property type="entry name" value="P-loop containing nucleoside triphosphate hydrolases"/>
    <property type="match status" value="1"/>
</dbReference>
<comment type="caution">
    <text evidence="6">The sequence shown here is derived from an EMBL/GenBank/DDBJ whole genome shotgun (WGS) entry which is preliminary data.</text>
</comment>
<dbReference type="SMART" id="SM00382">
    <property type="entry name" value="AAA"/>
    <property type="match status" value="1"/>
</dbReference>
<dbReference type="GO" id="GO:0016887">
    <property type="term" value="F:ATP hydrolysis activity"/>
    <property type="evidence" value="ECO:0007669"/>
    <property type="project" value="InterPro"/>
</dbReference>
<dbReference type="Pfam" id="PF08352">
    <property type="entry name" value="oligo_HPY"/>
    <property type="match status" value="1"/>
</dbReference>
<dbReference type="InterPro" id="IPR003439">
    <property type="entry name" value="ABC_transporter-like_ATP-bd"/>
</dbReference>
<dbReference type="RefSeq" id="WP_342807167.1">
    <property type="nucleotide sequence ID" value="NZ_JAOPJZ010000002.1"/>
</dbReference>
<keyword evidence="4 6" id="KW-0067">ATP-binding</keyword>
<dbReference type="PANTHER" id="PTHR43776">
    <property type="entry name" value="TRANSPORT ATP-BINDING PROTEIN"/>
    <property type="match status" value="1"/>
</dbReference>
<reference evidence="6 7" key="1">
    <citation type="submission" date="2022-09" db="EMBL/GenBank/DDBJ databases">
        <title>Enrichment on poylsaccharides allowed isolation of novel metabolic and taxonomic groups of Haloarchaea.</title>
        <authorList>
            <person name="Sorokin D.Y."/>
            <person name="Elcheninov A.G."/>
            <person name="Khizhniak T.V."/>
            <person name="Kolganova T.V."/>
            <person name="Kublanov I.V."/>
        </authorList>
    </citation>
    <scope>NUCLEOTIDE SEQUENCE [LARGE SCALE GENOMIC DNA]</scope>
    <source>
        <strain evidence="6 7">AArc-curdl1</strain>
    </source>
</reference>
<accession>A0AAP3E644</accession>
<evidence type="ECO:0000313" key="6">
    <source>
        <dbReference type="EMBL" id="MCU4751422.1"/>
    </source>
</evidence>
<dbReference type="PANTHER" id="PTHR43776:SF7">
    <property type="entry name" value="D,D-DIPEPTIDE TRANSPORT ATP-BINDING PROTEIN DDPF-RELATED"/>
    <property type="match status" value="1"/>
</dbReference>
<dbReference type="CDD" id="cd03257">
    <property type="entry name" value="ABC_NikE_OppD_transporters"/>
    <property type="match status" value="1"/>
</dbReference>
<dbReference type="InterPro" id="IPR003593">
    <property type="entry name" value="AAA+_ATPase"/>
</dbReference>
<gene>
    <name evidence="6" type="ORF">OB919_05420</name>
</gene>
<dbReference type="NCBIfam" id="TIGR01727">
    <property type="entry name" value="oligo_HPY"/>
    <property type="match status" value="1"/>
</dbReference>
<keyword evidence="2" id="KW-0813">Transport</keyword>
<dbReference type="GO" id="GO:0055085">
    <property type="term" value="P:transmembrane transport"/>
    <property type="evidence" value="ECO:0007669"/>
    <property type="project" value="UniProtKB-ARBA"/>
</dbReference>
<evidence type="ECO:0000259" key="5">
    <source>
        <dbReference type="PROSITE" id="PS50893"/>
    </source>
</evidence>
<dbReference type="PROSITE" id="PS00211">
    <property type="entry name" value="ABC_TRANSPORTER_1"/>
    <property type="match status" value="1"/>
</dbReference>
<dbReference type="InterPro" id="IPR027417">
    <property type="entry name" value="P-loop_NTPase"/>
</dbReference>
<proteinExistence type="inferred from homology"/>
<dbReference type="InterPro" id="IPR013563">
    <property type="entry name" value="Oligopep_ABC_C"/>
</dbReference>
<dbReference type="Gene3D" id="3.40.50.300">
    <property type="entry name" value="P-loop containing nucleotide triphosphate hydrolases"/>
    <property type="match status" value="1"/>
</dbReference>
<dbReference type="PROSITE" id="PS50893">
    <property type="entry name" value="ABC_TRANSPORTER_2"/>
    <property type="match status" value="1"/>
</dbReference>
<dbReference type="GO" id="GO:0005524">
    <property type="term" value="F:ATP binding"/>
    <property type="evidence" value="ECO:0007669"/>
    <property type="project" value="UniProtKB-KW"/>
</dbReference>
<evidence type="ECO:0000256" key="2">
    <source>
        <dbReference type="ARBA" id="ARBA00022448"/>
    </source>
</evidence>
<keyword evidence="3" id="KW-0547">Nucleotide-binding</keyword>
<dbReference type="EMBL" id="JAOPJZ010000002">
    <property type="protein sequence ID" value="MCU4751422.1"/>
    <property type="molecule type" value="Genomic_DNA"/>
</dbReference>
<protein>
    <submittedName>
        <fullName evidence="6">ABC transporter ATP-binding protein</fullName>
    </submittedName>
</protein>
<dbReference type="AlphaFoldDB" id="A0AAP3E644"/>
<dbReference type="FunFam" id="3.40.50.300:FF:000016">
    <property type="entry name" value="Oligopeptide ABC transporter ATP-binding component"/>
    <property type="match status" value="1"/>
</dbReference>
<evidence type="ECO:0000256" key="3">
    <source>
        <dbReference type="ARBA" id="ARBA00022741"/>
    </source>
</evidence>
<name>A0AAP3E644_9EURY</name>
<keyword evidence="7" id="KW-1185">Reference proteome</keyword>
<organism evidence="6 7">
    <name type="scientific">Natronosalvus hydrolyticus</name>
    <dbReference type="NCBI Taxonomy" id="2979988"/>
    <lineage>
        <taxon>Archaea</taxon>
        <taxon>Methanobacteriati</taxon>
        <taxon>Methanobacteriota</taxon>
        <taxon>Stenosarchaea group</taxon>
        <taxon>Halobacteria</taxon>
        <taxon>Halobacteriales</taxon>
        <taxon>Natrialbaceae</taxon>
        <taxon>Natronosalvus</taxon>
    </lineage>
</organism>
<dbReference type="Proteomes" id="UP001321047">
    <property type="component" value="Unassembled WGS sequence"/>
</dbReference>
<comment type="similarity">
    <text evidence="1">Belongs to the ABC transporter superfamily.</text>
</comment>
<feature type="domain" description="ABC transporter" evidence="5">
    <location>
        <begin position="17"/>
        <end position="263"/>
    </location>
</feature>
<dbReference type="InterPro" id="IPR050319">
    <property type="entry name" value="ABC_transp_ATP-bind"/>
</dbReference>
<dbReference type="GO" id="GO:0015833">
    <property type="term" value="P:peptide transport"/>
    <property type="evidence" value="ECO:0007669"/>
    <property type="project" value="InterPro"/>
</dbReference>
<dbReference type="Pfam" id="PF00005">
    <property type="entry name" value="ABC_tran"/>
    <property type="match status" value="1"/>
</dbReference>